<reference evidence="1 2" key="1">
    <citation type="submission" date="2024-01" db="EMBL/GenBank/DDBJ databases">
        <title>The genomes of 5 underutilized Papilionoideae crops provide insights into root nodulation and disease resistanc.</title>
        <authorList>
            <person name="Jiang F."/>
        </authorList>
    </citation>
    <scope>NUCLEOTIDE SEQUENCE [LARGE SCALE GENOMIC DNA]</scope>
    <source>
        <strain evidence="1">JINMINGXINNONG_FW02</strain>
        <tissue evidence="1">Leaves</tissue>
    </source>
</reference>
<accession>A0AAN9N8W3</accession>
<dbReference type="EMBL" id="JAYMYR010000004">
    <property type="protein sequence ID" value="KAK7367871.1"/>
    <property type="molecule type" value="Genomic_DNA"/>
</dbReference>
<sequence length="89" mass="10452">MRVFHFSMPIKSAHTPICIYAPIFVVHATNQEVNPPFHSYSTKFNAFYHFFQLLCSSHLCYIHSPYPLTYFCFTPFLLLTFPSSFFNSD</sequence>
<organism evidence="1 2">
    <name type="scientific">Phaseolus coccineus</name>
    <name type="common">Scarlet runner bean</name>
    <name type="synonym">Phaseolus multiflorus</name>
    <dbReference type="NCBI Taxonomy" id="3886"/>
    <lineage>
        <taxon>Eukaryota</taxon>
        <taxon>Viridiplantae</taxon>
        <taxon>Streptophyta</taxon>
        <taxon>Embryophyta</taxon>
        <taxon>Tracheophyta</taxon>
        <taxon>Spermatophyta</taxon>
        <taxon>Magnoliopsida</taxon>
        <taxon>eudicotyledons</taxon>
        <taxon>Gunneridae</taxon>
        <taxon>Pentapetalae</taxon>
        <taxon>rosids</taxon>
        <taxon>fabids</taxon>
        <taxon>Fabales</taxon>
        <taxon>Fabaceae</taxon>
        <taxon>Papilionoideae</taxon>
        <taxon>50 kb inversion clade</taxon>
        <taxon>NPAAA clade</taxon>
        <taxon>indigoferoid/millettioid clade</taxon>
        <taxon>Phaseoleae</taxon>
        <taxon>Phaseolus</taxon>
    </lineage>
</organism>
<name>A0AAN9N8W3_PHACN</name>
<gene>
    <name evidence="1" type="ORF">VNO80_09890</name>
</gene>
<proteinExistence type="predicted"/>
<evidence type="ECO:0000313" key="2">
    <source>
        <dbReference type="Proteomes" id="UP001374584"/>
    </source>
</evidence>
<comment type="caution">
    <text evidence="1">The sequence shown here is derived from an EMBL/GenBank/DDBJ whole genome shotgun (WGS) entry which is preliminary data.</text>
</comment>
<dbReference type="AlphaFoldDB" id="A0AAN9N8W3"/>
<keyword evidence="2" id="KW-1185">Reference proteome</keyword>
<protein>
    <submittedName>
        <fullName evidence="1">Uncharacterized protein</fullName>
    </submittedName>
</protein>
<evidence type="ECO:0000313" key="1">
    <source>
        <dbReference type="EMBL" id="KAK7367871.1"/>
    </source>
</evidence>
<dbReference type="Proteomes" id="UP001374584">
    <property type="component" value="Unassembled WGS sequence"/>
</dbReference>